<evidence type="ECO:0000313" key="3">
    <source>
        <dbReference type="Proteomes" id="UP001163823"/>
    </source>
</evidence>
<dbReference type="AlphaFoldDB" id="A0AAD7Q968"/>
<dbReference type="SUPFAM" id="SSF48452">
    <property type="entry name" value="TPR-like"/>
    <property type="match status" value="1"/>
</dbReference>
<organism evidence="2 3">
    <name type="scientific">Quillaja saponaria</name>
    <name type="common">Soap bark tree</name>
    <dbReference type="NCBI Taxonomy" id="32244"/>
    <lineage>
        <taxon>Eukaryota</taxon>
        <taxon>Viridiplantae</taxon>
        <taxon>Streptophyta</taxon>
        <taxon>Embryophyta</taxon>
        <taxon>Tracheophyta</taxon>
        <taxon>Spermatophyta</taxon>
        <taxon>Magnoliopsida</taxon>
        <taxon>eudicotyledons</taxon>
        <taxon>Gunneridae</taxon>
        <taxon>Pentapetalae</taxon>
        <taxon>rosids</taxon>
        <taxon>fabids</taxon>
        <taxon>Fabales</taxon>
        <taxon>Quillajaceae</taxon>
        <taxon>Quillaja</taxon>
    </lineage>
</organism>
<evidence type="ECO:0000256" key="1">
    <source>
        <dbReference type="SAM" id="MobiDB-lite"/>
    </source>
</evidence>
<protein>
    <submittedName>
        <fullName evidence="2">Tetratricopeptide repeat (TPR)-like superfamily protein</fullName>
    </submittedName>
</protein>
<sequence>MLLRSSSTPVLGSLLSSFPESPSNNNYYETNPTIKHPPTTIHQYHHRSSFHQTGCMNLSSFSGNSSPMSPAIADLDRNKGFRRAQSDGNLQDLAYASCKNNEDYDAKLPKLFSGRPKCLMLETIPSFSVHYLKGRLEEEEDEEEEEEEEEEGDIEDNDLEEELQENEGQLGTGERVMAMEFDDFSLRNTSNNIMFVTKKVTNKDDIWNVCVAEERECVDKELDLARGLEIDGCGGGRGCSRGGGGSGGGGEYNPAGSSGDDGDRQGVEEYYRRMVDENPGNPLFLRNYAEFLSQSKQDLRGAEEYYSRAILADPRDGEILSLYAKLVWELHNDQDRASSYFERAVQASPEDSHVHAAYASFLWDTEEYEDNSDVPKDFGALPPHFHEAAMASATA</sequence>
<feature type="region of interest" description="Disordered" evidence="1">
    <location>
        <begin position="14"/>
        <end position="35"/>
    </location>
</feature>
<dbReference type="EMBL" id="JARAOO010000003">
    <property type="protein sequence ID" value="KAJ7977174.1"/>
    <property type="molecule type" value="Genomic_DNA"/>
</dbReference>
<accession>A0AAD7Q968</accession>
<dbReference type="GO" id="GO:0006396">
    <property type="term" value="P:RNA processing"/>
    <property type="evidence" value="ECO:0007669"/>
    <property type="project" value="InterPro"/>
</dbReference>
<gene>
    <name evidence="2" type="ORF">O6P43_006844</name>
</gene>
<reference evidence="2" key="1">
    <citation type="journal article" date="2023" name="Science">
        <title>Elucidation of the pathway for biosynthesis of saponin adjuvants from the soapbark tree.</title>
        <authorList>
            <person name="Reed J."/>
            <person name="Orme A."/>
            <person name="El-Demerdash A."/>
            <person name="Owen C."/>
            <person name="Martin L.B.B."/>
            <person name="Misra R.C."/>
            <person name="Kikuchi S."/>
            <person name="Rejzek M."/>
            <person name="Martin A.C."/>
            <person name="Harkess A."/>
            <person name="Leebens-Mack J."/>
            <person name="Louveau T."/>
            <person name="Stephenson M.J."/>
            <person name="Osbourn A."/>
        </authorList>
    </citation>
    <scope>NUCLEOTIDE SEQUENCE</scope>
    <source>
        <strain evidence="2">S10</strain>
    </source>
</reference>
<keyword evidence="3" id="KW-1185">Reference proteome</keyword>
<dbReference type="SMART" id="SM00386">
    <property type="entry name" value="HAT"/>
    <property type="match status" value="3"/>
</dbReference>
<feature type="region of interest" description="Disordered" evidence="1">
    <location>
        <begin position="135"/>
        <end position="173"/>
    </location>
</feature>
<dbReference type="Proteomes" id="UP001163823">
    <property type="component" value="Chromosome 3"/>
</dbReference>
<dbReference type="InterPro" id="IPR011990">
    <property type="entry name" value="TPR-like_helical_dom_sf"/>
</dbReference>
<dbReference type="Gene3D" id="1.25.40.10">
    <property type="entry name" value="Tetratricopeptide repeat domain"/>
    <property type="match status" value="1"/>
</dbReference>
<name>A0AAD7Q968_QUISA</name>
<dbReference type="PANTHER" id="PTHR26312">
    <property type="entry name" value="TETRATRICOPEPTIDE REPEAT PROTEIN 5"/>
    <property type="match status" value="1"/>
</dbReference>
<feature type="compositionally biased region" description="Polar residues" evidence="1">
    <location>
        <begin position="14"/>
        <end position="33"/>
    </location>
</feature>
<dbReference type="PANTHER" id="PTHR26312:SF225">
    <property type="entry name" value="TPR REPEAT PROTEIN"/>
    <property type="match status" value="1"/>
</dbReference>
<dbReference type="Pfam" id="PF14559">
    <property type="entry name" value="TPR_19"/>
    <property type="match status" value="1"/>
</dbReference>
<evidence type="ECO:0000313" key="2">
    <source>
        <dbReference type="EMBL" id="KAJ7977174.1"/>
    </source>
</evidence>
<dbReference type="KEGG" id="qsa:O6P43_006844"/>
<feature type="compositionally biased region" description="Acidic residues" evidence="1">
    <location>
        <begin position="137"/>
        <end position="165"/>
    </location>
</feature>
<proteinExistence type="predicted"/>
<dbReference type="InterPro" id="IPR003107">
    <property type="entry name" value="HAT"/>
</dbReference>
<comment type="caution">
    <text evidence="2">The sequence shown here is derived from an EMBL/GenBank/DDBJ whole genome shotgun (WGS) entry which is preliminary data.</text>
</comment>
<feature type="region of interest" description="Disordered" evidence="1">
    <location>
        <begin position="243"/>
        <end position="265"/>
    </location>
</feature>